<dbReference type="RefSeq" id="WP_129229420.1">
    <property type="nucleotide sequence ID" value="NZ_QYBB01000051.1"/>
</dbReference>
<dbReference type="OrthoDB" id="8448143at2"/>
<name>A0A4Q2U198_9HYPH</name>
<dbReference type="Proteomes" id="UP000290759">
    <property type="component" value="Unassembled WGS sequence"/>
</dbReference>
<comment type="caution">
    <text evidence="1">The sequence shown here is derived from an EMBL/GenBank/DDBJ whole genome shotgun (WGS) entry which is preliminary data.</text>
</comment>
<dbReference type="EMBL" id="QYBB01000051">
    <property type="protein sequence ID" value="RYC29458.1"/>
    <property type="molecule type" value="Genomic_DNA"/>
</dbReference>
<accession>A0A4Q2U198</accession>
<reference evidence="1 2" key="1">
    <citation type="submission" date="2018-12" db="EMBL/GenBank/DDBJ databases">
        <authorList>
            <person name="Grouzdev D.S."/>
            <person name="Krutkina M.S."/>
        </authorList>
    </citation>
    <scope>NUCLEOTIDE SEQUENCE [LARGE SCALE GENOMIC DNA]</scope>
    <source>
        <strain evidence="1 2">RmlP026</strain>
    </source>
</reference>
<sequence>MLLIRTTELSNQLAVLAQSLSAASLLDVAYLIDESGGVVKSISEKVSITREKVERLGVYAPADFGWSCGDYGLYLAQVQYPGVNQFWLIEHDVRISGNVRAFFETMRERREDFLTSRLQPADRYWWWSKTAQARDVEPFRCFFPMGRFSSSAISLLLETRRHQSRQRLRRRLWPNDEAFVSTTMANSDLSVADFNATAGQYHDEGTWTYDKVFKIDDVPAMGPYAPRLYHPVLSEDQIEKRQVRMHTANTRNHTVSKVVRKTYGRLNRFTAWYPCNAG</sequence>
<protein>
    <submittedName>
        <fullName evidence="1">Uncharacterized protein</fullName>
    </submittedName>
</protein>
<keyword evidence="2" id="KW-1185">Reference proteome</keyword>
<reference evidence="1 2" key="2">
    <citation type="submission" date="2019-02" db="EMBL/GenBank/DDBJ databases">
        <title>'Lichenibacterium ramalinii' gen. nov. sp. nov., 'Lichenibacterium minor' gen. nov. sp. nov.</title>
        <authorList>
            <person name="Pankratov T."/>
        </authorList>
    </citation>
    <scope>NUCLEOTIDE SEQUENCE [LARGE SCALE GENOMIC DNA]</scope>
    <source>
        <strain evidence="1 2">RmlP026</strain>
    </source>
</reference>
<dbReference type="AlphaFoldDB" id="A0A4Q2U198"/>
<gene>
    <name evidence="1" type="ORF">D3273_23760</name>
</gene>
<organism evidence="1 2">
    <name type="scientific">Lichenibacterium minor</name>
    <dbReference type="NCBI Taxonomy" id="2316528"/>
    <lineage>
        <taxon>Bacteria</taxon>
        <taxon>Pseudomonadati</taxon>
        <taxon>Pseudomonadota</taxon>
        <taxon>Alphaproteobacteria</taxon>
        <taxon>Hyphomicrobiales</taxon>
        <taxon>Lichenihabitantaceae</taxon>
        <taxon>Lichenibacterium</taxon>
    </lineage>
</organism>
<evidence type="ECO:0000313" key="2">
    <source>
        <dbReference type="Proteomes" id="UP000290759"/>
    </source>
</evidence>
<proteinExistence type="predicted"/>
<evidence type="ECO:0000313" key="1">
    <source>
        <dbReference type="EMBL" id="RYC29458.1"/>
    </source>
</evidence>